<sequence>MLRTPCRFLGRCRARLRKTTVDSLKDSVDSLKGSVDSLKDSVDSLKEKEKTNVKKNQASFTKLISELFIASNAK</sequence>
<gene>
    <name evidence="1" type="ORF">Taro_012097</name>
</gene>
<dbReference type="EMBL" id="NMUH01000469">
    <property type="protein sequence ID" value="MQL79655.1"/>
    <property type="molecule type" value="Genomic_DNA"/>
</dbReference>
<dbReference type="AlphaFoldDB" id="A0A843U855"/>
<organism evidence="1 2">
    <name type="scientific">Colocasia esculenta</name>
    <name type="common">Wild taro</name>
    <name type="synonym">Arum esculentum</name>
    <dbReference type="NCBI Taxonomy" id="4460"/>
    <lineage>
        <taxon>Eukaryota</taxon>
        <taxon>Viridiplantae</taxon>
        <taxon>Streptophyta</taxon>
        <taxon>Embryophyta</taxon>
        <taxon>Tracheophyta</taxon>
        <taxon>Spermatophyta</taxon>
        <taxon>Magnoliopsida</taxon>
        <taxon>Liliopsida</taxon>
        <taxon>Araceae</taxon>
        <taxon>Aroideae</taxon>
        <taxon>Colocasieae</taxon>
        <taxon>Colocasia</taxon>
    </lineage>
</organism>
<reference evidence="1" key="1">
    <citation type="submission" date="2017-07" db="EMBL/GenBank/DDBJ databases">
        <title>Taro Niue Genome Assembly and Annotation.</title>
        <authorList>
            <person name="Atibalentja N."/>
            <person name="Keating K."/>
            <person name="Fields C.J."/>
        </authorList>
    </citation>
    <scope>NUCLEOTIDE SEQUENCE</scope>
    <source>
        <strain evidence="1">Niue_2</strain>
        <tissue evidence="1">Leaf</tissue>
    </source>
</reference>
<evidence type="ECO:0000313" key="1">
    <source>
        <dbReference type="EMBL" id="MQL79655.1"/>
    </source>
</evidence>
<comment type="caution">
    <text evidence="1">The sequence shown here is derived from an EMBL/GenBank/DDBJ whole genome shotgun (WGS) entry which is preliminary data.</text>
</comment>
<accession>A0A843U855</accession>
<proteinExistence type="predicted"/>
<name>A0A843U855_COLES</name>
<evidence type="ECO:0000313" key="2">
    <source>
        <dbReference type="Proteomes" id="UP000652761"/>
    </source>
</evidence>
<protein>
    <submittedName>
        <fullName evidence="1">Uncharacterized protein</fullName>
    </submittedName>
</protein>
<keyword evidence="2" id="KW-1185">Reference proteome</keyword>
<dbReference type="Proteomes" id="UP000652761">
    <property type="component" value="Unassembled WGS sequence"/>
</dbReference>